<evidence type="ECO:0000313" key="1">
    <source>
        <dbReference type="EMBL" id="KYP47349.1"/>
    </source>
</evidence>
<protein>
    <submittedName>
        <fullName evidence="1">Uncharacterized protein</fullName>
    </submittedName>
</protein>
<dbReference type="PANTHER" id="PTHR33067">
    <property type="entry name" value="RNA-DIRECTED DNA POLYMERASE-RELATED"/>
    <property type="match status" value="1"/>
</dbReference>
<organism evidence="1 2">
    <name type="scientific">Cajanus cajan</name>
    <name type="common">Pigeon pea</name>
    <name type="synonym">Cajanus indicus</name>
    <dbReference type="NCBI Taxonomy" id="3821"/>
    <lineage>
        <taxon>Eukaryota</taxon>
        <taxon>Viridiplantae</taxon>
        <taxon>Streptophyta</taxon>
        <taxon>Embryophyta</taxon>
        <taxon>Tracheophyta</taxon>
        <taxon>Spermatophyta</taxon>
        <taxon>Magnoliopsida</taxon>
        <taxon>eudicotyledons</taxon>
        <taxon>Gunneridae</taxon>
        <taxon>Pentapetalae</taxon>
        <taxon>rosids</taxon>
        <taxon>fabids</taxon>
        <taxon>Fabales</taxon>
        <taxon>Fabaceae</taxon>
        <taxon>Papilionoideae</taxon>
        <taxon>50 kb inversion clade</taxon>
        <taxon>NPAAA clade</taxon>
        <taxon>indigoferoid/millettioid clade</taxon>
        <taxon>Phaseoleae</taxon>
        <taxon>Cajanus</taxon>
    </lineage>
</organism>
<name>A0A151RXS9_CAJCA</name>
<dbReference type="Gramene" id="C.cajan_33801.t">
    <property type="protein sequence ID" value="C.cajan_33801.t.cds1"/>
    <property type="gene ID" value="C.cajan_33801"/>
</dbReference>
<dbReference type="EMBL" id="KQ483530">
    <property type="protein sequence ID" value="KYP47349.1"/>
    <property type="molecule type" value="Genomic_DNA"/>
</dbReference>
<dbReference type="Proteomes" id="UP000075243">
    <property type="component" value="Unassembled WGS sequence"/>
</dbReference>
<gene>
    <name evidence="1" type="ORF">KK1_031032</name>
</gene>
<dbReference type="InterPro" id="IPR021109">
    <property type="entry name" value="Peptidase_aspartic_dom_sf"/>
</dbReference>
<proteinExistence type="predicted"/>
<dbReference type="PANTHER" id="PTHR33067:SF35">
    <property type="entry name" value="ASPARTIC PEPTIDASE DDI1-TYPE DOMAIN-CONTAINING PROTEIN"/>
    <property type="match status" value="1"/>
</dbReference>
<accession>A0A151RXS9</accession>
<keyword evidence="2" id="KW-1185">Reference proteome</keyword>
<reference evidence="1" key="1">
    <citation type="journal article" date="2012" name="Nat. Biotechnol.">
        <title>Draft genome sequence of pigeonpea (Cajanus cajan), an orphan legume crop of resource-poor farmers.</title>
        <authorList>
            <person name="Varshney R.K."/>
            <person name="Chen W."/>
            <person name="Li Y."/>
            <person name="Bharti A.K."/>
            <person name="Saxena R.K."/>
            <person name="Schlueter J.A."/>
            <person name="Donoghue M.T."/>
            <person name="Azam S."/>
            <person name="Fan G."/>
            <person name="Whaley A.M."/>
            <person name="Farmer A.D."/>
            <person name="Sheridan J."/>
            <person name="Iwata A."/>
            <person name="Tuteja R."/>
            <person name="Penmetsa R.V."/>
            <person name="Wu W."/>
            <person name="Upadhyaya H.D."/>
            <person name="Yang S.P."/>
            <person name="Shah T."/>
            <person name="Saxena K.B."/>
            <person name="Michael T."/>
            <person name="McCombie W.R."/>
            <person name="Yang B."/>
            <person name="Zhang G."/>
            <person name="Yang H."/>
            <person name="Wang J."/>
            <person name="Spillane C."/>
            <person name="Cook D.R."/>
            <person name="May G.D."/>
            <person name="Xu X."/>
            <person name="Jackson S.A."/>
        </authorList>
    </citation>
    <scope>NUCLEOTIDE SEQUENCE [LARGE SCALE GENOMIC DNA]</scope>
</reference>
<dbReference type="AlphaFoldDB" id="A0A151RXS9"/>
<sequence length="166" mass="19364">MHIYDKFIKKILTKKKNKFIKENIIELEAESNAIIQKTLPPKLKDLRSFTILITVGNFSMGRALRALRASIKLMPLSMLSKVGEVKVKPTFMTLYLIDCSIKFFHWVVTNVLVKVEKFIFLVDFIIMDMKKDLQVSIILGRPFMMTTRVLIDVVDGKFKLEYEMKQ</sequence>
<dbReference type="Gene3D" id="2.40.70.10">
    <property type="entry name" value="Acid Proteases"/>
    <property type="match status" value="1"/>
</dbReference>
<evidence type="ECO:0000313" key="2">
    <source>
        <dbReference type="Proteomes" id="UP000075243"/>
    </source>
</evidence>